<dbReference type="SMART" id="SM00797">
    <property type="entry name" value="AHS2"/>
    <property type="match status" value="1"/>
</dbReference>
<keyword evidence="6" id="KW-1185">Reference proteome</keyword>
<gene>
    <name evidence="5" type="ORF">J2Z81_000710</name>
</gene>
<evidence type="ECO:0000313" key="6">
    <source>
        <dbReference type="Proteomes" id="UP001519294"/>
    </source>
</evidence>
<keyword evidence="3" id="KW-0067">ATP-binding</keyword>
<dbReference type="PANTHER" id="PTHR43309">
    <property type="entry name" value="5-OXOPROLINASE SUBUNIT C"/>
    <property type="match status" value="1"/>
</dbReference>
<keyword evidence="1" id="KW-0547">Nucleotide-binding</keyword>
<proteinExistence type="predicted"/>
<evidence type="ECO:0000256" key="1">
    <source>
        <dbReference type="ARBA" id="ARBA00022741"/>
    </source>
</evidence>
<dbReference type="NCBIfam" id="TIGR00724">
    <property type="entry name" value="urea_amlyse_rel"/>
    <property type="match status" value="1"/>
</dbReference>
<dbReference type="InterPro" id="IPR029000">
    <property type="entry name" value="Cyclophilin-like_dom_sf"/>
</dbReference>
<evidence type="ECO:0000313" key="5">
    <source>
        <dbReference type="EMBL" id="MBP2256768.1"/>
    </source>
</evidence>
<feature type="domain" description="Carboxyltransferase" evidence="4">
    <location>
        <begin position="28"/>
        <end position="302"/>
    </location>
</feature>
<sequence length="313" mass="34458">MRGEIIFHVLKPGVYTTFQDMGRIGYQRYGVPVSGAMDPFALQVANILVGNKRNTACLEVTLVGPKLEVRSPITVAITGADLEPKVNGQNKEMWTSFHLKKGDILTFDSHKSGVRAYIAVAGGFEAPAFFGSKSTDMKSGFGTALTKNDTLKGFPQKVKSSVGVKKDFIPVYKKSIDVAVVKGPHTDAFTKKGIENFFHTKHIVEANSNRMGYRLKSEKIGLKKDIDIWSDAVPPGGIQVPPNGQPIILMAERQTTGGYPRIGTVVSTDLEKLAQLIPQGEITFHSVSVDEAQKRAVKRERFLYELAMFYSYI</sequence>
<evidence type="ECO:0000256" key="2">
    <source>
        <dbReference type="ARBA" id="ARBA00022801"/>
    </source>
</evidence>
<accession>A0ABS4S5J6</accession>
<dbReference type="Proteomes" id="UP001519294">
    <property type="component" value="Unassembled WGS sequence"/>
</dbReference>
<dbReference type="RefSeq" id="WP_226370734.1">
    <property type="nucleotide sequence ID" value="NZ_JAGIKX010000003.1"/>
</dbReference>
<evidence type="ECO:0000259" key="4">
    <source>
        <dbReference type="SMART" id="SM00797"/>
    </source>
</evidence>
<name>A0ABS4S5J6_9BACI</name>
<dbReference type="PANTHER" id="PTHR43309:SF5">
    <property type="entry name" value="5-OXOPROLINASE SUBUNIT C"/>
    <property type="match status" value="1"/>
</dbReference>
<organism evidence="5 6">
    <name type="scientific">Virgibacillus alimentarius</name>
    <dbReference type="NCBI Taxonomy" id="698769"/>
    <lineage>
        <taxon>Bacteria</taxon>
        <taxon>Bacillati</taxon>
        <taxon>Bacillota</taxon>
        <taxon>Bacilli</taxon>
        <taxon>Bacillales</taxon>
        <taxon>Bacillaceae</taxon>
        <taxon>Virgibacillus</taxon>
    </lineage>
</organism>
<dbReference type="Pfam" id="PF02626">
    <property type="entry name" value="CT_A_B"/>
    <property type="match status" value="1"/>
</dbReference>
<evidence type="ECO:0000256" key="3">
    <source>
        <dbReference type="ARBA" id="ARBA00022840"/>
    </source>
</evidence>
<dbReference type="EMBL" id="JAGIKX010000003">
    <property type="protein sequence ID" value="MBP2256768.1"/>
    <property type="molecule type" value="Genomic_DNA"/>
</dbReference>
<reference evidence="5 6" key="1">
    <citation type="submission" date="2021-03" db="EMBL/GenBank/DDBJ databases">
        <title>Genomic Encyclopedia of Type Strains, Phase IV (KMG-IV): sequencing the most valuable type-strain genomes for metagenomic binning, comparative biology and taxonomic classification.</title>
        <authorList>
            <person name="Goeker M."/>
        </authorList>
    </citation>
    <scope>NUCLEOTIDE SEQUENCE [LARGE SCALE GENOMIC DNA]</scope>
    <source>
        <strain evidence="5 6">DSM 25790</strain>
    </source>
</reference>
<comment type="caution">
    <text evidence="5">The sequence shown here is derived from an EMBL/GenBank/DDBJ whole genome shotgun (WGS) entry which is preliminary data.</text>
</comment>
<keyword evidence="2" id="KW-0378">Hydrolase</keyword>
<dbReference type="SUPFAM" id="SSF50891">
    <property type="entry name" value="Cyclophilin-like"/>
    <property type="match status" value="1"/>
</dbReference>
<dbReference type="InterPro" id="IPR003778">
    <property type="entry name" value="CT_A_B"/>
</dbReference>
<dbReference type="InterPro" id="IPR052708">
    <property type="entry name" value="PxpC"/>
</dbReference>
<protein>
    <submittedName>
        <fullName evidence="5">Biotin-dependent carboxylase-like uncharacterized protein</fullName>
    </submittedName>
</protein>
<dbReference type="Gene3D" id="2.40.100.10">
    <property type="entry name" value="Cyclophilin-like"/>
    <property type="match status" value="1"/>
</dbReference>